<dbReference type="AlphaFoldDB" id="A0A921ME18"/>
<proteinExistence type="inferred from homology"/>
<dbReference type="GO" id="GO:0046872">
    <property type="term" value="F:metal ion binding"/>
    <property type="evidence" value="ECO:0007669"/>
    <property type="project" value="UniProtKB-KW"/>
</dbReference>
<keyword evidence="3" id="KW-0479">Metal-binding</keyword>
<feature type="non-terminal residue" evidence="7">
    <location>
        <position position="1"/>
    </location>
</feature>
<evidence type="ECO:0000256" key="3">
    <source>
        <dbReference type="ARBA" id="ARBA00022723"/>
    </source>
</evidence>
<organism evidence="7 8">
    <name type="scientific">Brevibacterium senegalense</name>
    <dbReference type="NCBI Taxonomy" id="1033736"/>
    <lineage>
        <taxon>Bacteria</taxon>
        <taxon>Bacillati</taxon>
        <taxon>Actinomycetota</taxon>
        <taxon>Actinomycetes</taxon>
        <taxon>Micrococcales</taxon>
        <taxon>Brevibacteriaceae</taxon>
        <taxon>Brevibacterium</taxon>
    </lineage>
</organism>
<evidence type="ECO:0000313" key="7">
    <source>
        <dbReference type="EMBL" id="HJG80303.1"/>
    </source>
</evidence>
<keyword evidence="4" id="KW-0862">Zinc</keyword>
<dbReference type="InterPro" id="IPR036291">
    <property type="entry name" value="NAD(P)-bd_dom_sf"/>
</dbReference>
<evidence type="ECO:0000259" key="6">
    <source>
        <dbReference type="Pfam" id="PF00107"/>
    </source>
</evidence>
<dbReference type="EMBL" id="DYUK01000164">
    <property type="protein sequence ID" value="HJG80303.1"/>
    <property type="molecule type" value="Genomic_DNA"/>
</dbReference>
<name>A0A921ME18_9MICO</name>
<dbReference type="SUPFAM" id="SSF51735">
    <property type="entry name" value="NAD(P)-binding Rossmann-fold domains"/>
    <property type="match status" value="1"/>
</dbReference>
<dbReference type="Pfam" id="PF00107">
    <property type="entry name" value="ADH_zinc_N"/>
    <property type="match status" value="1"/>
</dbReference>
<evidence type="ECO:0000313" key="8">
    <source>
        <dbReference type="Proteomes" id="UP000784435"/>
    </source>
</evidence>
<dbReference type="PANTHER" id="PTHR43161:SF9">
    <property type="entry name" value="SORBITOL DEHYDROGENASE"/>
    <property type="match status" value="1"/>
</dbReference>
<keyword evidence="5" id="KW-0560">Oxidoreductase</keyword>
<reference evidence="7" key="2">
    <citation type="submission" date="2021-09" db="EMBL/GenBank/DDBJ databases">
        <authorList>
            <person name="Gilroy R."/>
        </authorList>
    </citation>
    <scope>NUCLEOTIDE SEQUENCE</scope>
    <source>
        <strain evidence="7">ChiGjej5B5-7349</strain>
    </source>
</reference>
<dbReference type="SUPFAM" id="SSF50129">
    <property type="entry name" value="GroES-like"/>
    <property type="match status" value="1"/>
</dbReference>
<reference evidence="7" key="1">
    <citation type="journal article" date="2021" name="PeerJ">
        <title>Extensive microbial diversity within the chicken gut microbiome revealed by metagenomics and culture.</title>
        <authorList>
            <person name="Gilroy R."/>
            <person name="Ravi A."/>
            <person name="Getino M."/>
            <person name="Pursley I."/>
            <person name="Horton D.L."/>
            <person name="Alikhan N.F."/>
            <person name="Baker D."/>
            <person name="Gharbi K."/>
            <person name="Hall N."/>
            <person name="Watson M."/>
            <person name="Adriaenssens E.M."/>
            <person name="Foster-Nyarko E."/>
            <person name="Jarju S."/>
            <person name="Secka A."/>
            <person name="Antonio M."/>
            <person name="Oren A."/>
            <person name="Chaudhuri R.R."/>
            <person name="La Ragione R."/>
            <person name="Hildebrand F."/>
            <person name="Pallen M.J."/>
        </authorList>
    </citation>
    <scope>NUCLEOTIDE SEQUENCE</scope>
    <source>
        <strain evidence="7">ChiGjej5B5-7349</strain>
    </source>
</reference>
<evidence type="ECO:0000256" key="5">
    <source>
        <dbReference type="ARBA" id="ARBA00023002"/>
    </source>
</evidence>
<dbReference type="InterPro" id="IPR013149">
    <property type="entry name" value="ADH-like_C"/>
</dbReference>
<comment type="caution">
    <text evidence="7">The sequence shown here is derived from an EMBL/GenBank/DDBJ whole genome shotgun (WGS) entry which is preliminary data.</text>
</comment>
<comment type="cofactor">
    <cofactor evidence="1">
        <name>Zn(2+)</name>
        <dbReference type="ChEBI" id="CHEBI:29105"/>
    </cofactor>
</comment>
<dbReference type="InterPro" id="IPR011032">
    <property type="entry name" value="GroES-like_sf"/>
</dbReference>
<dbReference type="Proteomes" id="UP000784435">
    <property type="component" value="Unassembled WGS sequence"/>
</dbReference>
<accession>A0A921ME18</accession>
<dbReference type="Gene3D" id="3.90.180.10">
    <property type="entry name" value="Medium-chain alcohol dehydrogenases, catalytic domain"/>
    <property type="match status" value="1"/>
</dbReference>
<evidence type="ECO:0000256" key="4">
    <source>
        <dbReference type="ARBA" id="ARBA00022833"/>
    </source>
</evidence>
<dbReference type="PANTHER" id="PTHR43161">
    <property type="entry name" value="SORBITOL DEHYDROGENASE"/>
    <property type="match status" value="1"/>
</dbReference>
<dbReference type="Gene3D" id="3.40.50.720">
    <property type="entry name" value="NAD(P)-binding Rossmann-like Domain"/>
    <property type="match status" value="1"/>
</dbReference>
<comment type="similarity">
    <text evidence="2">Belongs to the zinc-containing alcohol dehydrogenase family.</text>
</comment>
<feature type="domain" description="Alcohol dehydrogenase-like C-terminal" evidence="6">
    <location>
        <begin position="100"/>
        <end position="220"/>
    </location>
</feature>
<evidence type="ECO:0000256" key="1">
    <source>
        <dbReference type="ARBA" id="ARBA00001947"/>
    </source>
</evidence>
<dbReference type="GO" id="GO:0016491">
    <property type="term" value="F:oxidoreductase activity"/>
    <property type="evidence" value="ECO:0007669"/>
    <property type="project" value="UniProtKB-KW"/>
</dbReference>
<evidence type="ECO:0000256" key="2">
    <source>
        <dbReference type="ARBA" id="ARBA00008072"/>
    </source>
</evidence>
<sequence length="264" mass="27824">PVTVHPARFGAEDSRFPEAPQLWPGGSYLGSASTWPHTQGALSELLTVDRRMIRQLPPSLPIRRAVLAEPLAVALHAVEQARRAGARLDGARVLVSGGGPVGLLVIAALRAAGCTDITGSDVLPGPRTRMREHGAGHTVDARREDLPNSAYDLVMECSGAVAAISSALTAVRPAGVVTQVGMLPGGTHPIALSPFIAKEVRLVGTFRFSDEIDAAVELLARRPEIGSVITHELPPDEPEALFATARDAENSGKVITAPWEPCSR</sequence>
<protein>
    <submittedName>
        <fullName evidence="7">Zinc-binding dehydrogenase</fullName>
    </submittedName>
</protein>
<gene>
    <name evidence="7" type="ORF">K8V08_07810</name>
</gene>